<feature type="transmembrane region" description="Helical" evidence="9">
    <location>
        <begin position="444"/>
        <end position="465"/>
    </location>
</feature>
<comment type="subcellular location">
    <subcellularLocation>
        <location evidence="2 9">Cell membrane</location>
        <topology evidence="2 9">Multi-pass membrane protein</topology>
    </subcellularLocation>
</comment>
<organism evidence="10 11">
    <name type="scientific">Plakobranchus ocellatus</name>
    <dbReference type="NCBI Taxonomy" id="259542"/>
    <lineage>
        <taxon>Eukaryota</taxon>
        <taxon>Metazoa</taxon>
        <taxon>Spiralia</taxon>
        <taxon>Lophotrochozoa</taxon>
        <taxon>Mollusca</taxon>
        <taxon>Gastropoda</taxon>
        <taxon>Heterobranchia</taxon>
        <taxon>Euthyneura</taxon>
        <taxon>Panpulmonata</taxon>
        <taxon>Sacoglossa</taxon>
        <taxon>Placobranchoidea</taxon>
        <taxon>Plakobranchidae</taxon>
        <taxon>Plakobranchus</taxon>
    </lineage>
</organism>
<evidence type="ECO:0000256" key="9">
    <source>
        <dbReference type="RuleBase" id="RU368035"/>
    </source>
</evidence>
<dbReference type="Proteomes" id="UP000735302">
    <property type="component" value="Unassembled WGS sequence"/>
</dbReference>
<reference evidence="10 11" key="1">
    <citation type="journal article" date="2021" name="Elife">
        <title>Chloroplast acquisition without the gene transfer in kleptoplastic sea slugs, Plakobranchus ocellatus.</title>
        <authorList>
            <person name="Maeda T."/>
            <person name="Takahashi S."/>
            <person name="Yoshida T."/>
            <person name="Shimamura S."/>
            <person name="Takaki Y."/>
            <person name="Nagai Y."/>
            <person name="Toyoda A."/>
            <person name="Suzuki Y."/>
            <person name="Arimoto A."/>
            <person name="Ishii H."/>
            <person name="Satoh N."/>
            <person name="Nishiyama T."/>
            <person name="Hasebe M."/>
            <person name="Maruyama T."/>
            <person name="Minagawa J."/>
            <person name="Obokata J."/>
            <person name="Shigenobu S."/>
        </authorList>
    </citation>
    <scope>NUCLEOTIDE SEQUENCE [LARGE SCALE GENOMIC DNA]</scope>
</reference>
<feature type="transmembrane region" description="Helical" evidence="9">
    <location>
        <begin position="189"/>
        <end position="209"/>
    </location>
</feature>
<evidence type="ECO:0000256" key="4">
    <source>
        <dbReference type="ARBA" id="ARBA00022448"/>
    </source>
</evidence>
<protein>
    <recommendedName>
        <fullName evidence="9">Riboflavin transporter</fullName>
    </recommendedName>
</protein>
<comment type="catalytic activity">
    <reaction evidence="1 9">
        <text>riboflavin(in) = riboflavin(out)</text>
        <dbReference type="Rhea" id="RHEA:35015"/>
        <dbReference type="ChEBI" id="CHEBI:57986"/>
    </reaction>
</comment>
<dbReference type="PANTHER" id="PTHR12929:SF10">
    <property type="entry name" value="RIBOFLAVIN TRANSPORTER"/>
    <property type="match status" value="1"/>
</dbReference>
<comment type="similarity">
    <text evidence="3 9">Belongs to the riboflavin transporter family.</text>
</comment>
<feature type="transmembrane region" description="Helical" evidence="9">
    <location>
        <begin position="383"/>
        <end position="404"/>
    </location>
</feature>
<evidence type="ECO:0000313" key="11">
    <source>
        <dbReference type="Proteomes" id="UP000735302"/>
    </source>
</evidence>
<evidence type="ECO:0000256" key="5">
    <source>
        <dbReference type="ARBA" id="ARBA00022475"/>
    </source>
</evidence>
<evidence type="ECO:0000256" key="6">
    <source>
        <dbReference type="ARBA" id="ARBA00022692"/>
    </source>
</evidence>
<comment type="function">
    <text evidence="9">Plasma membrane transporter mediating the uptake by cells of the water soluble vitamin B2/riboflavin that plays a key role in biochemical oxidation-reduction reactions of the carbohydrate, lipid, and amino acid metabolism.</text>
</comment>
<dbReference type="Pfam" id="PF06237">
    <property type="entry name" value="SLC52_ribofla_tr"/>
    <property type="match status" value="1"/>
</dbReference>
<evidence type="ECO:0000256" key="8">
    <source>
        <dbReference type="ARBA" id="ARBA00023136"/>
    </source>
</evidence>
<dbReference type="GO" id="GO:0005886">
    <property type="term" value="C:plasma membrane"/>
    <property type="evidence" value="ECO:0007669"/>
    <property type="project" value="UniProtKB-SubCell"/>
</dbReference>
<feature type="transmembrane region" description="Helical" evidence="9">
    <location>
        <begin position="49"/>
        <end position="66"/>
    </location>
</feature>
<gene>
    <name evidence="10" type="ORF">PoB_004675000</name>
</gene>
<keyword evidence="6 9" id="KW-0812">Transmembrane</keyword>
<feature type="transmembrane region" description="Helical" evidence="9">
    <location>
        <begin position="123"/>
        <end position="142"/>
    </location>
</feature>
<evidence type="ECO:0000256" key="3">
    <source>
        <dbReference type="ARBA" id="ARBA00006366"/>
    </source>
</evidence>
<feature type="transmembrane region" description="Helical" evidence="9">
    <location>
        <begin position="251"/>
        <end position="270"/>
    </location>
</feature>
<evidence type="ECO:0000256" key="2">
    <source>
        <dbReference type="ARBA" id="ARBA00004651"/>
    </source>
</evidence>
<evidence type="ECO:0000256" key="7">
    <source>
        <dbReference type="ARBA" id="ARBA00022989"/>
    </source>
</evidence>
<sequence length="547" mass="60425">MKLELEARVPLRDKEDIAVKKSASTSNSCGNYFYTMAENIRLQLGDTKLVVHILVATFAIASWADMNGMWSELPQLTIHAPEQWTLPSYIIIISQIANVGPIIFVMVSYFLPRTRPQLEISTSFGIIIVSLVAAFLMGFFWSDTSYLAGQERSTAMLLLNFFLAVGDCTSSVCFYAYMSLLKPQYMASLLLGEGLSGFIPGMLALIQGAGDVVCVNGSYTANATFPNGTEYNVTKYSVYPMYEEPLFSVKVYFIIVSVIIAGSAIAFVILNKWSYCSSEFVGYKEYHCTVENAGERNRGRSPSYGSVDNEVVHVNGDKRPSLADQGNVTVAEECLADNNANSSREMLHPSKVSVEGDSKTRRQTFRARLNNLVHLENIGRPKFFFLLLLVIVINMTHTTFLPSIQIYTVLPYGLEFYHLTTSLIQMANPLACFFAVFVMAESAWIITLLTVVGEIMGAYLIYIAAKSPHPPMHDESGGGEISVCLWILATLLLIYAKVCIAGVLRKYGGRSALIWAGFVTQVGTTIGALVGFVLVNHYHTFKDAPFC</sequence>
<feature type="transmembrane region" description="Helical" evidence="9">
    <location>
        <begin position="154"/>
        <end position="177"/>
    </location>
</feature>
<accession>A0AAV4BI72</accession>
<feature type="transmembrane region" description="Helical" evidence="9">
    <location>
        <begin position="86"/>
        <end position="111"/>
    </location>
</feature>
<keyword evidence="5 9" id="KW-1003">Cell membrane</keyword>
<feature type="transmembrane region" description="Helical" evidence="9">
    <location>
        <begin position="512"/>
        <end position="535"/>
    </location>
</feature>
<dbReference type="InterPro" id="IPR009357">
    <property type="entry name" value="Riboflavin_transptr"/>
</dbReference>
<dbReference type="AlphaFoldDB" id="A0AAV4BI72"/>
<comment type="caution">
    <text evidence="10">The sequence shown here is derived from an EMBL/GenBank/DDBJ whole genome shotgun (WGS) entry which is preliminary data.</text>
</comment>
<name>A0AAV4BI72_9GAST</name>
<keyword evidence="4 9" id="KW-0813">Transport</keyword>
<dbReference type="GO" id="GO:0032217">
    <property type="term" value="F:riboflavin transmembrane transporter activity"/>
    <property type="evidence" value="ECO:0007669"/>
    <property type="project" value="UniProtKB-UniRule"/>
</dbReference>
<keyword evidence="11" id="KW-1185">Reference proteome</keyword>
<dbReference type="EMBL" id="BLXT01005154">
    <property type="protein sequence ID" value="GFO20245.1"/>
    <property type="molecule type" value="Genomic_DNA"/>
</dbReference>
<feature type="transmembrane region" description="Helical" evidence="9">
    <location>
        <begin position="416"/>
        <end position="437"/>
    </location>
</feature>
<evidence type="ECO:0000256" key="1">
    <source>
        <dbReference type="ARBA" id="ARBA00000215"/>
    </source>
</evidence>
<keyword evidence="8 9" id="KW-0472">Membrane</keyword>
<proteinExistence type="inferred from homology"/>
<dbReference type="PANTHER" id="PTHR12929">
    <property type="entry name" value="SOLUTE CARRIER FAMILY 52"/>
    <property type="match status" value="1"/>
</dbReference>
<keyword evidence="7 9" id="KW-1133">Transmembrane helix</keyword>
<feature type="transmembrane region" description="Helical" evidence="9">
    <location>
        <begin position="485"/>
        <end position="505"/>
    </location>
</feature>
<evidence type="ECO:0000313" key="10">
    <source>
        <dbReference type="EMBL" id="GFO20245.1"/>
    </source>
</evidence>